<keyword evidence="8" id="KW-0067">ATP-binding</keyword>
<dbReference type="InterPro" id="IPR006555">
    <property type="entry name" value="ATP-dep_Helicase_C"/>
</dbReference>
<dbReference type="GO" id="GO:0070182">
    <property type="term" value="F:DNA polymerase binding"/>
    <property type="evidence" value="ECO:0007669"/>
    <property type="project" value="TreeGrafter"/>
</dbReference>
<name>A0A016S8Y5_9BILA</name>
<dbReference type="GO" id="GO:0046872">
    <property type="term" value="F:metal ion binding"/>
    <property type="evidence" value="ECO:0007669"/>
    <property type="project" value="UniProtKB-KW"/>
</dbReference>
<dbReference type="GO" id="GO:0003678">
    <property type="term" value="F:DNA helicase activity"/>
    <property type="evidence" value="ECO:0007669"/>
    <property type="project" value="InterPro"/>
</dbReference>
<dbReference type="InterPro" id="IPR014013">
    <property type="entry name" value="Helic_SF1/SF2_ATP-bd_DinG/Rad3"/>
</dbReference>
<keyword evidence="11" id="KW-0238">DNA-binding</keyword>
<evidence type="ECO:0000256" key="1">
    <source>
        <dbReference type="ARBA" id="ARBA00004123"/>
    </source>
</evidence>
<dbReference type="SMART" id="SM00488">
    <property type="entry name" value="DEXDc2"/>
    <property type="match status" value="1"/>
</dbReference>
<dbReference type="GO" id="GO:0003677">
    <property type="term" value="F:DNA binding"/>
    <property type="evidence" value="ECO:0007669"/>
    <property type="project" value="UniProtKB-KW"/>
</dbReference>
<keyword evidence="5" id="KW-0227">DNA damage</keyword>
<keyword evidence="12" id="KW-0234">DNA repair</keyword>
<dbReference type="InterPro" id="IPR010614">
    <property type="entry name" value="RAD3-like_helicase_DEAD"/>
</dbReference>
<evidence type="ECO:0000256" key="4">
    <source>
        <dbReference type="ARBA" id="ARBA00022741"/>
    </source>
</evidence>
<dbReference type="GO" id="GO:0010569">
    <property type="term" value="P:regulation of double-strand break repair via homologous recombination"/>
    <property type="evidence" value="ECO:0007669"/>
    <property type="project" value="TreeGrafter"/>
</dbReference>
<evidence type="ECO:0000256" key="15">
    <source>
        <dbReference type="SAM" id="Coils"/>
    </source>
</evidence>
<dbReference type="PROSITE" id="PS51193">
    <property type="entry name" value="HELICASE_ATP_BIND_2"/>
    <property type="match status" value="1"/>
</dbReference>
<dbReference type="Pfam" id="PF13307">
    <property type="entry name" value="Helicase_C_2"/>
    <property type="match status" value="1"/>
</dbReference>
<keyword evidence="6" id="KW-0378">Hydrolase</keyword>
<dbReference type="GO" id="GO:0051539">
    <property type="term" value="F:4 iron, 4 sulfur cluster binding"/>
    <property type="evidence" value="ECO:0007669"/>
    <property type="project" value="UniProtKB-KW"/>
</dbReference>
<feature type="domain" description="Helicase ATP-binding" evidence="16">
    <location>
        <begin position="7"/>
        <end position="287"/>
    </location>
</feature>
<evidence type="ECO:0000256" key="10">
    <source>
        <dbReference type="ARBA" id="ARBA00023014"/>
    </source>
</evidence>
<dbReference type="InterPro" id="IPR045028">
    <property type="entry name" value="DinG/Rad3-like"/>
</dbReference>
<evidence type="ECO:0000256" key="12">
    <source>
        <dbReference type="ARBA" id="ARBA00023204"/>
    </source>
</evidence>
<evidence type="ECO:0000256" key="5">
    <source>
        <dbReference type="ARBA" id="ARBA00022763"/>
    </source>
</evidence>
<dbReference type="Proteomes" id="UP000024635">
    <property type="component" value="Unassembled WGS sequence"/>
</dbReference>
<keyword evidence="13" id="KW-0413">Isomerase</keyword>
<evidence type="ECO:0000256" key="8">
    <source>
        <dbReference type="ARBA" id="ARBA00022840"/>
    </source>
</evidence>
<dbReference type="AlphaFoldDB" id="A0A016S8Y5"/>
<dbReference type="SMART" id="SM00491">
    <property type="entry name" value="HELICc2"/>
    <property type="match status" value="1"/>
</dbReference>
<sequence length="1022" mass="114632">MVTVNIRGVDVMFPFSPYECQLAYMDKVIEAIDMKFDTALESPTGTGKTLSLLCSTLGWLQKQKLMFQASFQDVAAQMATGSATSLSTFLPRIYYCSRTHSQLAQVVRELNRTMYKDIRTTVLGSRDQLCIHDKVSREMDTRVKTAMCRGMVSKHTCYYYNNWDKTSTSDLNEIFTVDGGVPDIEDMVTIGRRHSMCPFYRCRQMQETAELVLLPYNYIIDPHLRKIHKVDLSGSIVIFDEAHNLESVCESVVSVEFSSINIAMAIEELKDAIETLRSETEELRSELDNSTQAFSTGLLDTGKQKGPPFEISEAAILLNMLFELEVKIEETFNDKAGLNVEGVPGKVRIKNPFSRLTPDVLLLIKNLYLVQVFPGDRLLKTFEDSGISFDKADVFTKLLHDVIDYLQRETDLKPLSAERGKNLELLKSFISVVHVSLSKEAALAITNKKSMPGNNIKSEKINMDTKRVGRHFKLYMVKEEGTSTKPACTVIKFWCFTSAIAMRSLKMNGVRTIIVTSGTLSPLENFTKNIGLDFGSTLENEHAAKGDQVIAAIVGKSPINKYALNGSFAQRRQDSYAQGIAESILSLANTVPQGILVFFASYNLMYHLISKFKEMKCREGSSKSYWDSMLEAKTVVVEPRQKNQLTQVRFEFTQGVRSGQGAMFFAVCRGKVSEGIDFSDADSRAVCIVGIPFPPLMDVRICLKRLYINELAAADKKAQTSDEWYVTEGYRAVNQAIGRVIRHVNDFGVVALLDERFATARREYFPSWLRGSLKVFNDVSELITTASRFFSERKMEVKRSSVALMHATKNESRGSTVVRKRTSGAVVNEVAKGRIVLDYADYSGLPVCKDEPLVKKEPVDSGSLLSLCDDISPRRSQSLPIVDNFDVSIESSQPCTASQPNSQPIRKKLKLTRASSSLVRSSNASQTSLSSPTLPFEYEQATLLNPKQYFELLTKIRKCKEVAALMKQFSSGVRSFEEVLRRLEEMLLPAFPAAFLGTYCIIEKPEQKQLLVQRAVALNLKL</sequence>
<evidence type="ECO:0000256" key="3">
    <source>
        <dbReference type="ARBA" id="ARBA00022723"/>
    </source>
</evidence>
<dbReference type="Pfam" id="PF06733">
    <property type="entry name" value="DEAD_2"/>
    <property type="match status" value="1"/>
</dbReference>
<keyword evidence="2" id="KW-0004">4Fe-4S</keyword>
<evidence type="ECO:0000256" key="6">
    <source>
        <dbReference type="ARBA" id="ARBA00022801"/>
    </source>
</evidence>
<evidence type="ECO:0000313" key="17">
    <source>
        <dbReference type="EMBL" id="EYB87065.1"/>
    </source>
</evidence>
<evidence type="ECO:0000256" key="13">
    <source>
        <dbReference type="ARBA" id="ARBA00023235"/>
    </source>
</evidence>
<dbReference type="EMBL" id="JARK01001604">
    <property type="protein sequence ID" value="EYB87065.1"/>
    <property type="molecule type" value="Genomic_DNA"/>
</dbReference>
<dbReference type="GO" id="GO:0006281">
    <property type="term" value="P:DNA repair"/>
    <property type="evidence" value="ECO:0007669"/>
    <property type="project" value="UniProtKB-KW"/>
</dbReference>
<dbReference type="InterPro" id="IPR013020">
    <property type="entry name" value="Rad3/Chl1-like"/>
</dbReference>
<keyword evidence="10" id="KW-0411">Iron-sulfur</keyword>
<organism evidence="17 18">
    <name type="scientific">Ancylostoma ceylanicum</name>
    <dbReference type="NCBI Taxonomy" id="53326"/>
    <lineage>
        <taxon>Eukaryota</taxon>
        <taxon>Metazoa</taxon>
        <taxon>Ecdysozoa</taxon>
        <taxon>Nematoda</taxon>
        <taxon>Chromadorea</taxon>
        <taxon>Rhabditida</taxon>
        <taxon>Rhabditina</taxon>
        <taxon>Rhabditomorpha</taxon>
        <taxon>Strongyloidea</taxon>
        <taxon>Ancylostomatidae</taxon>
        <taxon>Ancylostomatinae</taxon>
        <taxon>Ancylostoma</taxon>
    </lineage>
</organism>
<keyword evidence="14" id="KW-0539">Nucleus</keyword>
<dbReference type="CDD" id="cd17970">
    <property type="entry name" value="DEAHc_FancJ"/>
    <property type="match status" value="1"/>
</dbReference>
<dbReference type="OrthoDB" id="19182at2759"/>
<gene>
    <name evidence="17" type="primary">Acey_s0268.g770</name>
    <name evidence="17" type="synonym">Acey-rtel-1</name>
    <name evidence="17" type="ORF">Y032_0268g770</name>
</gene>
<dbReference type="GO" id="GO:0045910">
    <property type="term" value="P:negative regulation of DNA recombination"/>
    <property type="evidence" value="ECO:0007669"/>
    <property type="project" value="TreeGrafter"/>
</dbReference>
<evidence type="ECO:0000256" key="7">
    <source>
        <dbReference type="ARBA" id="ARBA00022806"/>
    </source>
</evidence>
<feature type="coiled-coil region" evidence="15">
    <location>
        <begin position="262"/>
        <end position="293"/>
    </location>
</feature>
<evidence type="ECO:0000259" key="16">
    <source>
        <dbReference type="PROSITE" id="PS51193"/>
    </source>
</evidence>
<keyword evidence="15" id="KW-0175">Coiled coil</keyword>
<keyword evidence="3" id="KW-0479">Metal-binding</keyword>
<keyword evidence="7" id="KW-0347">Helicase</keyword>
<evidence type="ECO:0000313" key="18">
    <source>
        <dbReference type="Proteomes" id="UP000024635"/>
    </source>
</evidence>
<dbReference type="GO" id="GO:0005634">
    <property type="term" value="C:nucleus"/>
    <property type="evidence" value="ECO:0007669"/>
    <property type="project" value="UniProtKB-SubCell"/>
</dbReference>
<dbReference type="GO" id="GO:0005524">
    <property type="term" value="F:ATP binding"/>
    <property type="evidence" value="ECO:0007669"/>
    <property type="project" value="UniProtKB-KW"/>
</dbReference>
<reference evidence="18" key="1">
    <citation type="journal article" date="2015" name="Nat. Genet.">
        <title>The genome and transcriptome of the zoonotic hookworm Ancylostoma ceylanicum identify infection-specific gene families.</title>
        <authorList>
            <person name="Schwarz E.M."/>
            <person name="Hu Y."/>
            <person name="Antoshechkin I."/>
            <person name="Miller M.M."/>
            <person name="Sternberg P.W."/>
            <person name="Aroian R.V."/>
        </authorList>
    </citation>
    <scope>NUCLEOTIDE SEQUENCE</scope>
    <source>
        <strain evidence="18">HY135</strain>
    </source>
</reference>
<dbReference type="CDD" id="cd18788">
    <property type="entry name" value="SF2_C_XPD"/>
    <property type="match status" value="1"/>
</dbReference>
<dbReference type="InterPro" id="IPR006554">
    <property type="entry name" value="Helicase-like_DEXD_c2"/>
</dbReference>
<dbReference type="InterPro" id="IPR027417">
    <property type="entry name" value="P-loop_NTPase"/>
</dbReference>
<dbReference type="GO" id="GO:1904430">
    <property type="term" value="P:negative regulation of t-circle formation"/>
    <property type="evidence" value="ECO:0007669"/>
    <property type="project" value="TreeGrafter"/>
</dbReference>
<comment type="subcellular location">
    <subcellularLocation>
        <location evidence="1">Nucleus</location>
    </subcellularLocation>
</comment>
<evidence type="ECO:0000256" key="14">
    <source>
        <dbReference type="ARBA" id="ARBA00023242"/>
    </source>
</evidence>
<dbReference type="InterPro" id="IPR057498">
    <property type="entry name" value="Rtel1_ARCH"/>
</dbReference>
<dbReference type="PANTHER" id="PTHR11472:SF34">
    <property type="entry name" value="REGULATOR OF TELOMERE ELONGATION HELICASE 1"/>
    <property type="match status" value="1"/>
</dbReference>
<accession>A0A016S8Y5</accession>
<dbReference type="Gene3D" id="3.40.50.300">
    <property type="entry name" value="P-loop containing nucleotide triphosphate hydrolases"/>
    <property type="match status" value="2"/>
</dbReference>
<dbReference type="SUPFAM" id="SSF52540">
    <property type="entry name" value="P-loop containing nucleoside triphosphate hydrolases"/>
    <property type="match status" value="1"/>
</dbReference>
<dbReference type="GO" id="GO:0016818">
    <property type="term" value="F:hydrolase activity, acting on acid anhydrides, in phosphorus-containing anhydrides"/>
    <property type="evidence" value="ECO:0007669"/>
    <property type="project" value="InterPro"/>
</dbReference>
<comment type="caution">
    <text evidence="17">The sequence shown here is derived from an EMBL/GenBank/DDBJ whole genome shotgun (WGS) entry which is preliminary data.</text>
</comment>
<dbReference type="STRING" id="53326.A0A016S8Y5"/>
<keyword evidence="18" id="KW-1185">Reference proteome</keyword>
<dbReference type="GO" id="GO:0090657">
    <property type="term" value="P:telomeric loop disassembly"/>
    <property type="evidence" value="ECO:0007669"/>
    <property type="project" value="TreeGrafter"/>
</dbReference>
<keyword evidence="4" id="KW-0547">Nucleotide-binding</keyword>
<dbReference type="FunFam" id="3.40.50.300:FF:001352">
    <property type="entry name" value="DNA repair helicase"/>
    <property type="match status" value="1"/>
</dbReference>
<dbReference type="PANTHER" id="PTHR11472">
    <property type="entry name" value="DNA REPAIR DEAD HELICASE RAD3/XP-D SUBFAMILY MEMBER"/>
    <property type="match status" value="1"/>
</dbReference>
<proteinExistence type="predicted"/>
<evidence type="ECO:0000256" key="2">
    <source>
        <dbReference type="ARBA" id="ARBA00022485"/>
    </source>
</evidence>
<evidence type="ECO:0000256" key="9">
    <source>
        <dbReference type="ARBA" id="ARBA00023004"/>
    </source>
</evidence>
<keyword evidence="9" id="KW-0408">Iron</keyword>
<dbReference type="NCBIfam" id="TIGR00604">
    <property type="entry name" value="rad3"/>
    <property type="match status" value="1"/>
</dbReference>
<evidence type="ECO:0000256" key="11">
    <source>
        <dbReference type="ARBA" id="ARBA00023125"/>
    </source>
</evidence>
<protein>
    <recommendedName>
        <fullName evidence="16">Helicase ATP-binding domain-containing protein</fullName>
    </recommendedName>
</protein>
<dbReference type="Pfam" id="PF23109">
    <property type="entry name" value="ARCH_RTEL1"/>
    <property type="match status" value="1"/>
</dbReference>